<dbReference type="InterPro" id="IPR003661">
    <property type="entry name" value="HisK_dim/P_dom"/>
</dbReference>
<dbReference type="InterPro" id="IPR036097">
    <property type="entry name" value="HisK_dim/P_sf"/>
</dbReference>
<organism evidence="9 10">
    <name type="scientific">Reyranella soli</name>
    <dbReference type="NCBI Taxonomy" id="1230389"/>
    <lineage>
        <taxon>Bacteria</taxon>
        <taxon>Pseudomonadati</taxon>
        <taxon>Pseudomonadota</taxon>
        <taxon>Alphaproteobacteria</taxon>
        <taxon>Hyphomicrobiales</taxon>
        <taxon>Reyranellaceae</taxon>
        <taxon>Reyranella</taxon>
    </lineage>
</organism>
<proteinExistence type="predicted"/>
<dbReference type="InterPro" id="IPR000014">
    <property type="entry name" value="PAS"/>
</dbReference>
<reference evidence="9 10" key="1">
    <citation type="submission" date="2019-07" db="EMBL/GenBank/DDBJ databases">
        <title>Whole genome shotgun sequence of Reyranella soli NBRC 108950.</title>
        <authorList>
            <person name="Hosoyama A."/>
            <person name="Uohara A."/>
            <person name="Ohji S."/>
            <person name="Ichikawa N."/>
        </authorList>
    </citation>
    <scope>NUCLEOTIDE SEQUENCE [LARGE SCALE GENOMIC DNA]</scope>
    <source>
        <strain evidence="9 10">NBRC 108950</strain>
    </source>
</reference>
<dbReference type="CDD" id="cd00130">
    <property type="entry name" value="PAS"/>
    <property type="match status" value="1"/>
</dbReference>
<keyword evidence="5" id="KW-0472">Membrane</keyword>
<evidence type="ECO:0000259" key="7">
    <source>
        <dbReference type="PROSITE" id="PS50110"/>
    </source>
</evidence>
<feature type="domain" description="Histidine kinase" evidence="6">
    <location>
        <begin position="411"/>
        <end position="631"/>
    </location>
</feature>
<dbReference type="PANTHER" id="PTHR43065:SF49">
    <property type="entry name" value="HISTIDINE KINASE"/>
    <property type="match status" value="1"/>
</dbReference>
<protein>
    <recommendedName>
        <fullName evidence="2">histidine kinase</fullName>
        <ecNumber evidence="2">2.7.13.3</ecNumber>
    </recommendedName>
</protein>
<dbReference type="EC" id="2.7.13.3" evidence="2"/>
<dbReference type="Pfam" id="PF02518">
    <property type="entry name" value="HATPase_c"/>
    <property type="match status" value="1"/>
</dbReference>
<dbReference type="InterPro" id="IPR035965">
    <property type="entry name" value="PAS-like_dom_sf"/>
</dbReference>
<feature type="transmembrane region" description="Helical" evidence="5">
    <location>
        <begin position="32"/>
        <end position="53"/>
    </location>
</feature>
<dbReference type="Proteomes" id="UP000321058">
    <property type="component" value="Unassembled WGS sequence"/>
</dbReference>
<dbReference type="Gene3D" id="3.30.565.10">
    <property type="entry name" value="Histidine kinase-like ATPase, C-terminal domain"/>
    <property type="match status" value="1"/>
</dbReference>
<evidence type="ECO:0000256" key="3">
    <source>
        <dbReference type="ARBA" id="ARBA00022553"/>
    </source>
</evidence>
<comment type="catalytic activity">
    <reaction evidence="1">
        <text>ATP + protein L-histidine = ADP + protein N-phospho-L-histidine.</text>
        <dbReference type="EC" id="2.7.13.3"/>
    </reaction>
</comment>
<feature type="transmembrane region" description="Helical" evidence="5">
    <location>
        <begin position="204"/>
        <end position="225"/>
    </location>
</feature>
<dbReference type="PRINTS" id="PR00344">
    <property type="entry name" value="BCTRLSENSOR"/>
</dbReference>
<dbReference type="RefSeq" id="WP_170303545.1">
    <property type="nucleotide sequence ID" value="NZ_BKAJ01000134.1"/>
</dbReference>
<gene>
    <name evidence="9" type="ORF">RSO01_67340</name>
</gene>
<dbReference type="Pfam" id="PF17158">
    <property type="entry name" value="MASE4"/>
    <property type="match status" value="1"/>
</dbReference>
<dbReference type="SMART" id="SM00387">
    <property type="entry name" value="HATPase_c"/>
    <property type="match status" value="1"/>
</dbReference>
<feature type="domain" description="PAS" evidence="8">
    <location>
        <begin position="293"/>
        <end position="342"/>
    </location>
</feature>
<name>A0A512NKV2_9HYPH</name>
<dbReference type="Gene3D" id="3.30.450.20">
    <property type="entry name" value="PAS domain"/>
    <property type="match status" value="1"/>
</dbReference>
<dbReference type="SUPFAM" id="SSF55874">
    <property type="entry name" value="ATPase domain of HSP90 chaperone/DNA topoisomerase II/histidine kinase"/>
    <property type="match status" value="1"/>
</dbReference>
<dbReference type="Pfam" id="PF08447">
    <property type="entry name" value="PAS_3"/>
    <property type="match status" value="1"/>
</dbReference>
<feature type="transmembrane region" description="Helical" evidence="5">
    <location>
        <begin position="101"/>
        <end position="125"/>
    </location>
</feature>
<evidence type="ECO:0000256" key="1">
    <source>
        <dbReference type="ARBA" id="ARBA00000085"/>
    </source>
</evidence>
<dbReference type="AlphaFoldDB" id="A0A512NKV2"/>
<dbReference type="SMART" id="SM00448">
    <property type="entry name" value="REC"/>
    <property type="match status" value="1"/>
</dbReference>
<feature type="modified residue" description="4-aspartylphosphate" evidence="4">
    <location>
        <position position="699"/>
    </location>
</feature>
<accession>A0A512NKV2</accession>
<evidence type="ECO:0000256" key="4">
    <source>
        <dbReference type="PROSITE-ProRule" id="PRU00169"/>
    </source>
</evidence>
<dbReference type="Pfam" id="PF00072">
    <property type="entry name" value="Response_reg"/>
    <property type="match status" value="1"/>
</dbReference>
<dbReference type="SUPFAM" id="SSF52172">
    <property type="entry name" value="CheY-like"/>
    <property type="match status" value="1"/>
</dbReference>
<evidence type="ECO:0000259" key="8">
    <source>
        <dbReference type="PROSITE" id="PS50112"/>
    </source>
</evidence>
<dbReference type="InterPro" id="IPR003594">
    <property type="entry name" value="HATPase_dom"/>
</dbReference>
<keyword evidence="5" id="KW-1133">Transmembrane helix</keyword>
<dbReference type="PROSITE" id="PS50110">
    <property type="entry name" value="RESPONSE_REGULATORY"/>
    <property type="match status" value="1"/>
</dbReference>
<feature type="domain" description="Response regulatory" evidence="7">
    <location>
        <begin position="650"/>
        <end position="761"/>
    </location>
</feature>
<evidence type="ECO:0000256" key="2">
    <source>
        <dbReference type="ARBA" id="ARBA00012438"/>
    </source>
</evidence>
<feature type="transmembrane region" description="Helical" evidence="5">
    <location>
        <begin position="177"/>
        <end position="197"/>
    </location>
</feature>
<dbReference type="SUPFAM" id="SSF55785">
    <property type="entry name" value="PYP-like sensor domain (PAS domain)"/>
    <property type="match status" value="1"/>
</dbReference>
<dbReference type="InterPro" id="IPR013655">
    <property type="entry name" value="PAS_fold_3"/>
</dbReference>
<evidence type="ECO:0000256" key="5">
    <source>
        <dbReference type="SAM" id="Phobius"/>
    </source>
</evidence>
<evidence type="ECO:0000259" key="6">
    <source>
        <dbReference type="PROSITE" id="PS50109"/>
    </source>
</evidence>
<dbReference type="Gene3D" id="1.10.287.130">
    <property type="match status" value="1"/>
</dbReference>
<comment type="caution">
    <text evidence="9">The sequence shown here is derived from an EMBL/GenBank/DDBJ whole genome shotgun (WGS) entry which is preliminary data.</text>
</comment>
<dbReference type="SMART" id="SM00388">
    <property type="entry name" value="HisKA"/>
    <property type="match status" value="1"/>
</dbReference>
<dbReference type="EMBL" id="BKAJ01000134">
    <property type="protein sequence ID" value="GEP59568.1"/>
    <property type="molecule type" value="Genomic_DNA"/>
</dbReference>
<sequence>MTAVLAAAYLVVGAALLPFAREAGPDLPGFNALFAGGVFVIEGVTAFLLMVLYRRQPQRSVVLLVGAYLYSAVMSLGYLLAYPGAVAAGRPLMGTPQSIGWIYNNWVVGFALFTFAAVLVEVLQGHRRSPDRQARRLGTLVPALATVAALAMSGLAIMVGDRLPLLGAGGTWTSLNAIFNSAAALLLAAGVALILLAMRPPRDLFLWLSLALAAIAIGNMLSVVGGARYTVGWYACRLSWLVSSGVLLLYFLGKFVRQEGELSRTTGDLEERTRERDRIWSVSEDLLAVATFDGYFLTLNPAWEKMLGWSEAEVKAMNTDALRHPDDAAPARQGRASLAEGAPTVRMQNRFRHKDGSWRWISWTMTTDQGLIYVAGRDITAEKQAEETMRKAEADAAHRHKMEALGQLTGGVAHDFNNLLMIVSGYIPRLKEAVASDLKASQAALAIESASRRGAALTRQLLSFSRRQPLNPEVIDVAATIKELEPILRSTVGPQVRLELALAHDLGLVRVDTSEFELALLNIVLNARDAIQQDGVVTISAENRQLDGGNAPDGLSGAFVVIAVRDSGQGIAPDVLSRVFDPFFTTKSVGKGTGLGLSQVHGFSHQSGGTVTIDSTPGRGTVVTLYLPRSPESRPAAHDDEAAPSTAAGKVLLVEDNADVAAVGQSMLEEIGYTVRPAADARQALVMFEAEDFDLVVSDIVMPGGMNGIELAEELRHRRPGLPIVLVSGYAASASAVPEQFPVLRKPFRLEQLAQTIARVSS</sequence>
<feature type="transmembrane region" description="Helical" evidence="5">
    <location>
        <begin position="60"/>
        <end position="81"/>
    </location>
</feature>
<dbReference type="CDD" id="cd00082">
    <property type="entry name" value="HisKA"/>
    <property type="match status" value="1"/>
</dbReference>
<dbReference type="SMART" id="SM00091">
    <property type="entry name" value="PAS"/>
    <property type="match status" value="1"/>
</dbReference>
<dbReference type="Gene3D" id="3.40.50.2300">
    <property type="match status" value="1"/>
</dbReference>
<dbReference type="InterPro" id="IPR033424">
    <property type="entry name" value="MASE4"/>
</dbReference>
<dbReference type="PANTHER" id="PTHR43065">
    <property type="entry name" value="SENSOR HISTIDINE KINASE"/>
    <property type="match status" value="1"/>
</dbReference>
<keyword evidence="5" id="KW-0812">Transmembrane</keyword>
<dbReference type="InterPro" id="IPR004358">
    <property type="entry name" value="Sig_transdc_His_kin-like_C"/>
</dbReference>
<dbReference type="InterPro" id="IPR005467">
    <property type="entry name" value="His_kinase_dom"/>
</dbReference>
<evidence type="ECO:0000313" key="10">
    <source>
        <dbReference type="Proteomes" id="UP000321058"/>
    </source>
</evidence>
<feature type="transmembrane region" description="Helical" evidence="5">
    <location>
        <begin position="137"/>
        <end position="157"/>
    </location>
</feature>
<dbReference type="InterPro" id="IPR011006">
    <property type="entry name" value="CheY-like_superfamily"/>
</dbReference>
<keyword evidence="3 4" id="KW-0597">Phosphoprotein</keyword>
<dbReference type="GO" id="GO:0000155">
    <property type="term" value="F:phosphorelay sensor kinase activity"/>
    <property type="evidence" value="ECO:0007669"/>
    <property type="project" value="InterPro"/>
</dbReference>
<dbReference type="PROSITE" id="PS50112">
    <property type="entry name" value="PAS"/>
    <property type="match status" value="1"/>
</dbReference>
<keyword evidence="10" id="KW-1185">Reference proteome</keyword>
<dbReference type="InterPro" id="IPR001789">
    <property type="entry name" value="Sig_transdc_resp-reg_receiver"/>
</dbReference>
<dbReference type="NCBIfam" id="TIGR00229">
    <property type="entry name" value="sensory_box"/>
    <property type="match status" value="1"/>
</dbReference>
<dbReference type="InterPro" id="IPR036890">
    <property type="entry name" value="HATPase_C_sf"/>
</dbReference>
<dbReference type="SUPFAM" id="SSF47384">
    <property type="entry name" value="Homodimeric domain of signal transducing histidine kinase"/>
    <property type="match status" value="1"/>
</dbReference>
<evidence type="ECO:0000313" key="9">
    <source>
        <dbReference type="EMBL" id="GEP59568.1"/>
    </source>
</evidence>
<dbReference type="PROSITE" id="PS50109">
    <property type="entry name" value="HIS_KIN"/>
    <property type="match status" value="1"/>
</dbReference>